<dbReference type="InterPro" id="IPR035920">
    <property type="entry name" value="YhbY-like_sf"/>
</dbReference>
<protein>
    <submittedName>
        <fullName evidence="4">YhbY family RNA-binding protein</fullName>
    </submittedName>
</protein>
<dbReference type="InterPro" id="IPR001890">
    <property type="entry name" value="RNA-binding_CRM"/>
</dbReference>
<dbReference type="SUPFAM" id="SSF75471">
    <property type="entry name" value="YhbY-like"/>
    <property type="match status" value="1"/>
</dbReference>
<dbReference type="InterPro" id="IPR051925">
    <property type="entry name" value="RNA-binding_domain"/>
</dbReference>
<dbReference type="PANTHER" id="PTHR40065:SF3">
    <property type="entry name" value="RNA-BINDING PROTEIN YHBY"/>
    <property type="match status" value="1"/>
</dbReference>
<organism evidence="4">
    <name type="scientific">Salinispirillum sp. LH 10-3-1</name>
    <dbReference type="NCBI Taxonomy" id="2952525"/>
    <lineage>
        <taxon>Bacteria</taxon>
        <taxon>Pseudomonadati</taxon>
        <taxon>Pseudomonadota</taxon>
        <taxon>Gammaproteobacteria</taxon>
        <taxon>Oceanospirillales</taxon>
        <taxon>Saccharospirillaceae</taxon>
        <taxon>Salinispirillum</taxon>
    </lineage>
</organism>
<dbReference type="Pfam" id="PF01985">
    <property type="entry name" value="CRS1_YhbY"/>
    <property type="match status" value="1"/>
</dbReference>
<dbReference type="AlphaFoldDB" id="A0AB38YH65"/>
<dbReference type="SMART" id="SM01103">
    <property type="entry name" value="CRS1_YhbY"/>
    <property type="match status" value="1"/>
</dbReference>
<proteinExistence type="predicted"/>
<dbReference type="RefSeq" id="WP_304996014.1">
    <property type="nucleotide sequence ID" value="NZ_CP101717.1"/>
</dbReference>
<keyword evidence="1 2" id="KW-0694">RNA-binding</keyword>
<dbReference type="GO" id="GO:0003723">
    <property type="term" value="F:RNA binding"/>
    <property type="evidence" value="ECO:0007669"/>
    <property type="project" value="UniProtKB-UniRule"/>
</dbReference>
<dbReference type="PANTHER" id="PTHR40065">
    <property type="entry name" value="RNA-BINDING PROTEIN YHBY"/>
    <property type="match status" value="1"/>
</dbReference>
<accession>A0AB38YH65</accession>
<reference evidence="4" key="1">
    <citation type="submission" date="2022-07" db="EMBL/GenBank/DDBJ databases">
        <title>Complete genome sequence of Salinispirillum sp. LH10-3-1 capable of multiple carbohydrate inversion isolated from a soda lake.</title>
        <authorList>
            <person name="Liu J."/>
            <person name="Zhai Y."/>
            <person name="Zhang H."/>
            <person name="Yang H."/>
            <person name="Qu J."/>
            <person name="Li J."/>
        </authorList>
    </citation>
    <scope>NUCLEOTIDE SEQUENCE</scope>
    <source>
        <strain evidence="4">LH 10-3-1</strain>
    </source>
</reference>
<evidence type="ECO:0000256" key="2">
    <source>
        <dbReference type="PROSITE-ProRule" id="PRU00626"/>
    </source>
</evidence>
<gene>
    <name evidence="4" type="ORF">NFC81_02760</name>
</gene>
<name>A0AB38YH65_9GAMM</name>
<dbReference type="EMBL" id="CP101717">
    <property type="protein sequence ID" value="WLD58728.1"/>
    <property type="molecule type" value="Genomic_DNA"/>
</dbReference>
<feature type="domain" description="CRM" evidence="3">
    <location>
        <begin position="1"/>
        <end position="97"/>
    </location>
</feature>
<evidence type="ECO:0000256" key="1">
    <source>
        <dbReference type="ARBA" id="ARBA00022884"/>
    </source>
</evidence>
<evidence type="ECO:0000313" key="4">
    <source>
        <dbReference type="EMBL" id="WLD58728.1"/>
    </source>
</evidence>
<evidence type="ECO:0000259" key="3">
    <source>
        <dbReference type="PROSITE" id="PS51295"/>
    </source>
</evidence>
<dbReference type="PROSITE" id="PS51295">
    <property type="entry name" value="CRM"/>
    <property type="match status" value="1"/>
</dbReference>
<dbReference type="Gene3D" id="3.30.110.60">
    <property type="entry name" value="YhbY-like"/>
    <property type="match status" value="1"/>
</dbReference>
<sequence>MALSNDQKKRFRGIGHDLKPVVTIGANGITDTVLEELRRALNDHELIKVKLAAGERDDRQAIVDYIVTHTQCEEVTRIGKITLLYKANRQANPKLSNIARHSKI</sequence>